<dbReference type="SUPFAM" id="SSF90123">
    <property type="entry name" value="ABC transporter transmembrane region"/>
    <property type="match status" value="1"/>
</dbReference>
<dbReference type="Gene3D" id="3.90.70.10">
    <property type="entry name" value="Cysteine proteinases"/>
    <property type="match status" value="1"/>
</dbReference>
<feature type="domain" description="ABC transmembrane type-1" evidence="6">
    <location>
        <begin position="167"/>
        <end position="444"/>
    </location>
</feature>
<reference evidence="8 9" key="1">
    <citation type="submission" date="2018-04" db="EMBL/GenBank/DDBJ databases">
        <title>Genomic Encyclopedia of Archaeal and Bacterial Type Strains, Phase II (KMG-II): from individual species to whole genera.</title>
        <authorList>
            <person name="Goeker M."/>
        </authorList>
    </citation>
    <scope>NUCLEOTIDE SEQUENCE [LARGE SCALE GENOMIC DNA]</scope>
    <source>
        <strain evidence="8 9">DSM 26809</strain>
    </source>
</reference>
<name>A0A2T5J4I5_9SPHI</name>
<dbReference type="InterPro" id="IPR036640">
    <property type="entry name" value="ABC1_TM_sf"/>
</dbReference>
<dbReference type="Pfam" id="PF03412">
    <property type="entry name" value="Peptidase_C39"/>
    <property type="match status" value="1"/>
</dbReference>
<organism evidence="8 9">
    <name type="scientific">Mucilaginibacter yixingensis</name>
    <dbReference type="NCBI Taxonomy" id="1295612"/>
    <lineage>
        <taxon>Bacteria</taxon>
        <taxon>Pseudomonadati</taxon>
        <taxon>Bacteroidota</taxon>
        <taxon>Sphingobacteriia</taxon>
        <taxon>Sphingobacteriales</taxon>
        <taxon>Sphingobacteriaceae</taxon>
        <taxon>Mucilaginibacter</taxon>
    </lineage>
</organism>
<dbReference type="GO" id="GO:0006508">
    <property type="term" value="P:proteolysis"/>
    <property type="evidence" value="ECO:0007669"/>
    <property type="project" value="InterPro"/>
</dbReference>
<feature type="domain" description="Peptidase C39" evidence="7">
    <location>
        <begin position="14"/>
        <end position="136"/>
    </location>
</feature>
<dbReference type="PROSITE" id="PS50990">
    <property type="entry name" value="PEPTIDASE_C39"/>
    <property type="match status" value="1"/>
</dbReference>
<dbReference type="GO" id="GO:0005524">
    <property type="term" value="F:ATP binding"/>
    <property type="evidence" value="ECO:0007669"/>
    <property type="project" value="InterPro"/>
</dbReference>
<feature type="transmembrane region" description="Helical" evidence="5">
    <location>
        <begin position="272"/>
        <end position="291"/>
    </location>
</feature>
<evidence type="ECO:0000313" key="9">
    <source>
        <dbReference type="Proteomes" id="UP000244168"/>
    </source>
</evidence>
<comment type="caution">
    <text evidence="8">The sequence shown here is derived from an EMBL/GenBank/DDBJ whole genome shotgun (WGS) entry which is preliminary data.</text>
</comment>
<feature type="transmembrane region" description="Helical" evidence="5">
    <location>
        <begin position="199"/>
        <end position="219"/>
    </location>
</feature>
<dbReference type="Pfam" id="PF00664">
    <property type="entry name" value="ABC_membrane"/>
    <property type="match status" value="1"/>
</dbReference>
<feature type="transmembrane region" description="Helical" evidence="5">
    <location>
        <begin position="385"/>
        <end position="407"/>
    </location>
</feature>
<feature type="transmembrane region" description="Helical" evidence="5">
    <location>
        <begin position="154"/>
        <end position="187"/>
    </location>
</feature>
<sequence length="457" mass="50565">MKLITELKRIFVRQHGEDDCGLACLAMVLNYAGEVDASRQIMTEMSSAEGLGLNELRNIAGDYGLKSRAVEMEVDYLRTLKHPCIIHTEPEDGAGHYQVFYGMQSGRFVLADPANQVYTVDEAVLMRSWKSRAALYFEELPKNLAGFKRSNWSIFFSLVSVPLPLLIVMALLTGVSAVFGISLSWFFQKTNVNSAMLNPSTVAVLIILLAFIGIFKAVLNFARQRTLMIFNVKCNEELLTRYLGAIFRGAGSNAVAPRVKDSLTDLQKVQNAASVFIATFVGDGAMIILMLAITMAYLPAAGLVILTGIVVIGYLNHRRVPFFHYQMQETNRMSGNLETAIKRDLGRFDQLHHAGILDQCVSRHQQRASVMRNAAASFAIRSLKFLLLTDLLGMGMVITVIILAILFYLSGTIYFETVVLCSLLTFLITNLLARICSAIEIIDSGADAAVQLLRVLQ</sequence>
<dbReference type="Gene3D" id="1.20.1560.10">
    <property type="entry name" value="ABC transporter type 1, transmembrane domain"/>
    <property type="match status" value="1"/>
</dbReference>
<keyword evidence="9" id="KW-1185">Reference proteome</keyword>
<evidence type="ECO:0000256" key="3">
    <source>
        <dbReference type="ARBA" id="ARBA00022989"/>
    </source>
</evidence>
<dbReference type="GO" id="GO:0140359">
    <property type="term" value="F:ABC-type transporter activity"/>
    <property type="evidence" value="ECO:0007669"/>
    <property type="project" value="InterPro"/>
</dbReference>
<evidence type="ECO:0000259" key="7">
    <source>
        <dbReference type="PROSITE" id="PS50990"/>
    </source>
</evidence>
<dbReference type="RefSeq" id="WP_170113697.1">
    <property type="nucleotide sequence ID" value="NZ_CP160205.1"/>
</dbReference>
<protein>
    <submittedName>
        <fullName evidence="8">ABC transporter transmembrane protein</fullName>
    </submittedName>
</protein>
<gene>
    <name evidence="8" type="ORF">C8P68_11417</name>
</gene>
<dbReference type="GO" id="GO:0008233">
    <property type="term" value="F:peptidase activity"/>
    <property type="evidence" value="ECO:0007669"/>
    <property type="project" value="InterPro"/>
</dbReference>
<dbReference type="InterPro" id="IPR005074">
    <property type="entry name" value="Peptidase_C39"/>
</dbReference>
<dbReference type="InterPro" id="IPR011527">
    <property type="entry name" value="ABC1_TM_dom"/>
</dbReference>
<dbReference type="GO" id="GO:0005886">
    <property type="term" value="C:plasma membrane"/>
    <property type="evidence" value="ECO:0007669"/>
    <property type="project" value="UniProtKB-SubCell"/>
</dbReference>
<feature type="transmembrane region" description="Helical" evidence="5">
    <location>
        <begin position="413"/>
        <end position="433"/>
    </location>
</feature>
<dbReference type="AlphaFoldDB" id="A0A2T5J4I5"/>
<evidence type="ECO:0000256" key="4">
    <source>
        <dbReference type="ARBA" id="ARBA00023136"/>
    </source>
</evidence>
<keyword evidence="2 5" id="KW-0812">Transmembrane</keyword>
<keyword evidence="4 5" id="KW-0472">Membrane</keyword>
<evidence type="ECO:0000256" key="2">
    <source>
        <dbReference type="ARBA" id="ARBA00022692"/>
    </source>
</evidence>
<accession>A0A2T5J4I5</accession>
<proteinExistence type="predicted"/>
<dbReference type="Proteomes" id="UP000244168">
    <property type="component" value="Unassembled WGS sequence"/>
</dbReference>
<evidence type="ECO:0000259" key="6">
    <source>
        <dbReference type="PROSITE" id="PS50929"/>
    </source>
</evidence>
<evidence type="ECO:0000256" key="1">
    <source>
        <dbReference type="ARBA" id="ARBA00004651"/>
    </source>
</evidence>
<evidence type="ECO:0000256" key="5">
    <source>
        <dbReference type="SAM" id="Phobius"/>
    </source>
</evidence>
<feature type="transmembrane region" description="Helical" evidence="5">
    <location>
        <begin position="297"/>
        <end position="315"/>
    </location>
</feature>
<dbReference type="PROSITE" id="PS50929">
    <property type="entry name" value="ABC_TM1F"/>
    <property type="match status" value="1"/>
</dbReference>
<comment type="subcellular location">
    <subcellularLocation>
        <location evidence="1">Cell membrane</location>
        <topology evidence="1">Multi-pass membrane protein</topology>
    </subcellularLocation>
</comment>
<keyword evidence="3 5" id="KW-1133">Transmembrane helix</keyword>
<dbReference type="EMBL" id="QAOQ01000014">
    <property type="protein sequence ID" value="PTQ92142.1"/>
    <property type="molecule type" value="Genomic_DNA"/>
</dbReference>
<evidence type="ECO:0000313" key="8">
    <source>
        <dbReference type="EMBL" id="PTQ92142.1"/>
    </source>
</evidence>